<proteinExistence type="inferred from homology"/>
<accession>A0ABS9DVB8</accession>
<feature type="transmembrane region" description="Helical" evidence="14">
    <location>
        <begin position="120"/>
        <end position="149"/>
    </location>
</feature>
<feature type="transmembrane region" description="Helical" evidence="14">
    <location>
        <begin position="155"/>
        <end position="174"/>
    </location>
</feature>
<dbReference type="PROSITE" id="PS50283">
    <property type="entry name" value="NA_SOLUT_SYMP_3"/>
    <property type="match status" value="1"/>
</dbReference>
<evidence type="ECO:0000256" key="11">
    <source>
        <dbReference type="ARBA" id="ARBA00023201"/>
    </source>
</evidence>
<gene>
    <name evidence="15" type="ORF">L2A60_08115</name>
</gene>
<evidence type="ECO:0000313" key="16">
    <source>
        <dbReference type="Proteomes" id="UP001521209"/>
    </source>
</evidence>
<evidence type="ECO:0000256" key="5">
    <source>
        <dbReference type="ARBA" id="ARBA00022692"/>
    </source>
</evidence>
<keyword evidence="5 14" id="KW-0812">Transmembrane</keyword>
<feature type="transmembrane region" description="Helical" evidence="14">
    <location>
        <begin position="235"/>
        <end position="259"/>
    </location>
</feature>
<evidence type="ECO:0000256" key="4">
    <source>
        <dbReference type="ARBA" id="ARBA00022475"/>
    </source>
</evidence>
<evidence type="ECO:0000256" key="10">
    <source>
        <dbReference type="ARBA" id="ARBA00023136"/>
    </source>
</evidence>
<name>A0ABS9DVB8_9PROT</name>
<reference evidence="15 16" key="1">
    <citation type="submission" date="2022-01" db="EMBL/GenBank/DDBJ databases">
        <authorList>
            <person name="Won M."/>
            <person name="Kim S.-J."/>
            <person name="Kwon S.-W."/>
        </authorList>
    </citation>
    <scope>NUCLEOTIDE SEQUENCE [LARGE SCALE GENOMIC DNA]</scope>
    <source>
        <strain evidence="15 16">KCTC 23505</strain>
    </source>
</reference>
<evidence type="ECO:0000256" key="2">
    <source>
        <dbReference type="ARBA" id="ARBA00006434"/>
    </source>
</evidence>
<dbReference type="RefSeq" id="WP_235703881.1">
    <property type="nucleotide sequence ID" value="NZ_JAKGBZ010000012.1"/>
</dbReference>
<feature type="transmembrane region" description="Helical" evidence="14">
    <location>
        <begin position="71"/>
        <end position="89"/>
    </location>
</feature>
<evidence type="ECO:0000256" key="1">
    <source>
        <dbReference type="ARBA" id="ARBA00004651"/>
    </source>
</evidence>
<evidence type="ECO:0000256" key="8">
    <source>
        <dbReference type="ARBA" id="ARBA00023053"/>
    </source>
</evidence>
<protein>
    <submittedName>
        <fullName evidence="15">Sodium:solute symporter family protein</fullName>
    </submittedName>
</protein>
<keyword evidence="4" id="KW-1003">Cell membrane</keyword>
<feature type="transmembrane region" description="Helical" evidence="14">
    <location>
        <begin position="363"/>
        <end position="381"/>
    </location>
</feature>
<dbReference type="InterPro" id="IPR001734">
    <property type="entry name" value="Na/solute_symporter"/>
</dbReference>
<dbReference type="PANTHER" id="PTHR48086:SF3">
    <property type="entry name" value="SODIUM_PROLINE SYMPORTER"/>
    <property type="match status" value="1"/>
</dbReference>
<dbReference type="Proteomes" id="UP001521209">
    <property type="component" value="Unassembled WGS sequence"/>
</dbReference>
<keyword evidence="10 14" id="KW-0472">Membrane</keyword>
<keyword evidence="7 14" id="KW-1133">Transmembrane helix</keyword>
<evidence type="ECO:0000256" key="12">
    <source>
        <dbReference type="ARBA" id="ARBA00033708"/>
    </source>
</evidence>
<keyword evidence="8" id="KW-0915">Sodium</keyword>
<keyword evidence="6" id="KW-0769">Symport</keyword>
<keyword evidence="16" id="KW-1185">Reference proteome</keyword>
<dbReference type="Gene3D" id="1.20.1730.10">
    <property type="entry name" value="Sodium/glucose cotransporter"/>
    <property type="match status" value="1"/>
</dbReference>
<evidence type="ECO:0000256" key="9">
    <source>
        <dbReference type="ARBA" id="ARBA00023065"/>
    </source>
</evidence>
<organism evidence="15 16">
    <name type="scientific">Acidiphilium iwatense</name>
    <dbReference type="NCBI Taxonomy" id="768198"/>
    <lineage>
        <taxon>Bacteria</taxon>
        <taxon>Pseudomonadati</taxon>
        <taxon>Pseudomonadota</taxon>
        <taxon>Alphaproteobacteria</taxon>
        <taxon>Acetobacterales</taxon>
        <taxon>Acidocellaceae</taxon>
        <taxon>Acidiphilium</taxon>
    </lineage>
</organism>
<evidence type="ECO:0000256" key="7">
    <source>
        <dbReference type="ARBA" id="ARBA00022989"/>
    </source>
</evidence>
<feature type="transmembrane region" description="Helical" evidence="14">
    <location>
        <begin position="271"/>
        <end position="292"/>
    </location>
</feature>
<evidence type="ECO:0000256" key="3">
    <source>
        <dbReference type="ARBA" id="ARBA00022448"/>
    </source>
</evidence>
<evidence type="ECO:0000256" key="6">
    <source>
        <dbReference type="ARBA" id="ARBA00022847"/>
    </source>
</evidence>
<dbReference type="Pfam" id="PF00474">
    <property type="entry name" value="SSF"/>
    <property type="match status" value="1"/>
</dbReference>
<comment type="caution">
    <text evidence="15">The sequence shown here is derived from an EMBL/GenBank/DDBJ whole genome shotgun (WGS) entry which is preliminary data.</text>
</comment>
<comment type="similarity">
    <text evidence="2 13">Belongs to the sodium:solute symporter (SSF) (TC 2.A.21) family.</text>
</comment>
<feature type="transmembrane region" description="Helical" evidence="14">
    <location>
        <begin position="418"/>
        <end position="438"/>
    </location>
</feature>
<dbReference type="PANTHER" id="PTHR48086">
    <property type="entry name" value="SODIUM/PROLINE SYMPORTER-RELATED"/>
    <property type="match status" value="1"/>
</dbReference>
<comment type="catalytic activity">
    <reaction evidence="12">
        <text>L-proline(in) + Na(+)(in) = L-proline(out) + Na(+)(out)</text>
        <dbReference type="Rhea" id="RHEA:28967"/>
        <dbReference type="ChEBI" id="CHEBI:29101"/>
        <dbReference type="ChEBI" id="CHEBI:60039"/>
    </reaction>
</comment>
<feature type="transmembrane region" description="Helical" evidence="14">
    <location>
        <begin position="186"/>
        <end position="209"/>
    </location>
</feature>
<feature type="transmembrane region" description="Helical" evidence="14">
    <location>
        <begin position="6"/>
        <end position="23"/>
    </location>
</feature>
<dbReference type="EMBL" id="JAKGBZ010000012">
    <property type="protein sequence ID" value="MCF3946644.1"/>
    <property type="molecule type" value="Genomic_DNA"/>
</dbReference>
<feature type="transmembrane region" description="Helical" evidence="14">
    <location>
        <begin position="444"/>
        <end position="468"/>
    </location>
</feature>
<dbReference type="InterPro" id="IPR038377">
    <property type="entry name" value="Na/Glc_symporter_sf"/>
</dbReference>
<dbReference type="InterPro" id="IPR050277">
    <property type="entry name" value="Sodium:Solute_Symporter"/>
</dbReference>
<keyword evidence="3" id="KW-0813">Transport</keyword>
<evidence type="ECO:0000313" key="15">
    <source>
        <dbReference type="EMBL" id="MCF3946644.1"/>
    </source>
</evidence>
<feature type="transmembrane region" description="Helical" evidence="14">
    <location>
        <begin position="43"/>
        <end position="65"/>
    </location>
</feature>
<feature type="transmembrane region" description="Helical" evidence="14">
    <location>
        <begin position="304"/>
        <end position="328"/>
    </location>
</feature>
<comment type="subcellular location">
    <subcellularLocation>
        <location evidence="1">Cell membrane</location>
        <topology evidence="1">Multi-pass membrane protein</topology>
    </subcellularLocation>
</comment>
<evidence type="ECO:0000256" key="14">
    <source>
        <dbReference type="SAM" id="Phobius"/>
    </source>
</evidence>
<feature type="transmembrane region" description="Helical" evidence="14">
    <location>
        <begin position="387"/>
        <end position="411"/>
    </location>
</feature>
<evidence type="ECO:0000256" key="13">
    <source>
        <dbReference type="RuleBase" id="RU362091"/>
    </source>
</evidence>
<keyword evidence="9" id="KW-0406">Ion transport</keyword>
<sequence length="500" mass="54184">MLVTFGGLAAFFAVVVIYLQLSYRKDKNFAEYAVGGRSFGAFFQSMSFLNTWYPGAIFIAFGGLAVQAGVLSFYLLLYSLLTIVAMYAISNRVWLWGKRFNLYTQPDLFALRYGTKNIRLLIGVIGIVSQFPWIILGMKALGMLFYYMALKRIDFTVAVILGVVLIVVRQFWTVQMGMRGVVISDMVQGVVSYIGGTLLILGLIGWLLLSQGTSFAALHAGLFEIPGEHSKQGPLYLFALIFTGALGGWCWPGIFVRLFTANSVDAMKKAAAIAAPISFFFAGALIVLSMLAANLPAVTKSPDAIWFIVNQQAGGLVLLSVAGIVILASTMGNIDGNIQSTGAQVANDIFGNYVELSETSKVVIAKISMIAITLLGAWIATLKLPQLFNVAVIGYQGIIQLAVPQFLGIFWMRGNRQGAYAGTIVGFVLAVALTLQYPEFIGPLWGVTSGFVALLANLAIYLACAYLFPHADTEARRVRSLFGEVELPARQAAPVSLRSM</sequence>
<keyword evidence="11" id="KW-0739">Sodium transport</keyword>